<comment type="similarity">
    <text evidence="2">Belongs to the glycosyl hydrolase 13 family.</text>
</comment>
<dbReference type="Pfam" id="PF00128">
    <property type="entry name" value="Alpha-amylase"/>
    <property type="match status" value="1"/>
</dbReference>
<dbReference type="PANTHER" id="PTHR10357">
    <property type="entry name" value="ALPHA-AMYLASE FAMILY MEMBER"/>
    <property type="match status" value="1"/>
</dbReference>
<dbReference type="Gene3D" id="3.20.20.80">
    <property type="entry name" value="Glycosidases"/>
    <property type="match status" value="1"/>
</dbReference>
<evidence type="ECO:0000256" key="1">
    <source>
        <dbReference type="ARBA" id="ARBA00001657"/>
    </source>
</evidence>
<feature type="signal peptide" evidence="6">
    <location>
        <begin position="1"/>
        <end position="19"/>
    </location>
</feature>
<keyword evidence="4" id="KW-0325">Glycoprotein</keyword>
<name>A0A455LAR8_9HYME</name>
<dbReference type="EMBL" id="MG733005">
    <property type="protein sequence ID" value="AXY94681.1"/>
    <property type="molecule type" value="mRNA"/>
</dbReference>
<feature type="domain" description="Glycosyl hydrolase family 13 catalytic" evidence="7">
    <location>
        <begin position="35"/>
        <end position="420"/>
    </location>
</feature>
<dbReference type="SMART" id="SM00642">
    <property type="entry name" value="Aamy"/>
    <property type="match status" value="1"/>
</dbReference>
<organism evidence="8">
    <name type="scientific">Habrobracon hebetor</name>
    <dbReference type="NCBI Taxonomy" id="69819"/>
    <lineage>
        <taxon>Eukaryota</taxon>
        <taxon>Metazoa</taxon>
        <taxon>Ecdysozoa</taxon>
        <taxon>Arthropoda</taxon>
        <taxon>Hexapoda</taxon>
        <taxon>Insecta</taxon>
        <taxon>Pterygota</taxon>
        <taxon>Neoptera</taxon>
        <taxon>Endopterygota</taxon>
        <taxon>Hymenoptera</taxon>
        <taxon>Apocrita</taxon>
        <taxon>Ichneumonoidea</taxon>
        <taxon>Braconidae</taxon>
        <taxon>Braconinae</taxon>
        <taxon>Habrobracon</taxon>
    </lineage>
</organism>
<gene>
    <name evidence="8" type="primary">Mall</name>
</gene>
<dbReference type="GO" id="GO:0005975">
    <property type="term" value="P:carbohydrate metabolic process"/>
    <property type="evidence" value="ECO:0007669"/>
    <property type="project" value="InterPro"/>
</dbReference>
<comment type="catalytic activity">
    <reaction evidence="1">
        <text>Hydrolysis of terminal, non-reducing (1-&gt;4)-linked alpha-D-glucose residues with release of alpha-D-glucose.</text>
        <dbReference type="EC" id="3.2.1.20"/>
    </reaction>
</comment>
<dbReference type="PANTHER" id="PTHR10357:SF179">
    <property type="entry name" value="NEUTRAL AND BASIC AMINO ACID TRANSPORT PROTEIN RBAT"/>
    <property type="match status" value="1"/>
</dbReference>
<evidence type="ECO:0000313" key="8">
    <source>
        <dbReference type="EMBL" id="AXY94681.1"/>
    </source>
</evidence>
<keyword evidence="5" id="KW-0326">Glycosidase</keyword>
<keyword evidence="6" id="KW-0732">Signal</keyword>
<dbReference type="EC" id="3.2.1.20" evidence="3"/>
<accession>A0A455LAR8</accession>
<evidence type="ECO:0000256" key="4">
    <source>
        <dbReference type="ARBA" id="ARBA00023180"/>
    </source>
</evidence>
<evidence type="ECO:0000259" key="7">
    <source>
        <dbReference type="SMART" id="SM00642"/>
    </source>
</evidence>
<feature type="chain" id="PRO_5019719130" description="alpha-glucosidase" evidence="6">
    <location>
        <begin position="20"/>
        <end position="562"/>
    </location>
</feature>
<evidence type="ECO:0000256" key="3">
    <source>
        <dbReference type="ARBA" id="ARBA00012741"/>
    </source>
</evidence>
<dbReference type="InterPro" id="IPR006047">
    <property type="entry name" value="GH13_cat_dom"/>
</dbReference>
<dbReference type="SUPFAM" id="SSF51445">
    <property type="entry name" value="(Trans)glycosidases"/>
    <property type="match status" value="1"/>
</dbReference>
<evidence type="ECO:0000256" key="2">
    <source>
        <dbReference type="ARBA" id="ARBA00008061"/>
    </source>
</evidence>
<keyword evidence="5" id="KW-0378">Hydrolase</keyword>
<protein>
    <recommendedName>
        <fullName evidence="3">alpha-glucosidase</fullName>
        <ecNumber evidence="3">3.2.1.20</ecNumber>
    </recommendedName>
</protein>
<dbReference type="FunFam" id="3.90.400.10:FF:000001">
    <property type="entry name" value="Maltase A3, isoform A"/>
    <property type="match status" value="1"/>
</dbReference>
<evidence type="ECO:0000256" key="5">
    <source>
        <dbReference type="ARBA" id="ARBA00023295"/>
    </source>
</evidence>
<dbReference type="InterPro" id="IPR045857">
    <property type="entry name" value="O16G_dom_2"/>
</dbReference>
<dbReference type="GO" id="GO:0004558">
    <property type="term" value="F:alpha-1,4-glucosidase activity"/>
    <property type="evidence" value="ECO:0007669"/>
    <property type="project" value="UniProtKB-EC"/>
</dbReference>
<dbReference type="Gene3D" id="3.90.400.10">
    <property type="entry name" value="Oligo-1,6-glucosidase, Domain 2"/>
    <property type="match status" value="1"/>
</dbReference>
<reference evidence="8" key="1">
    <citation type="submission" date="2017-12" db="EMBL/GenBank/DDBJ databases">
        <title>Isolation and Characterization of the gene encoding a paralytic protein from the wasp Habrobracon hebetor.</title>
        <authorList>
            <person name="Zurovec M."/>
            <person name="Martinkova B."/>
            <person name="Zaloudikova A."/>
            <person name="Shaik H.A."/>
            <person name="Konik P."/>
            <person name="Strnad H."/>
            <person name="Sehadova H."/>
            <person name="Kodrik D."/>
        </authorList>
    </citation>
    <scope>NUCLEOTIDE SEQUENCE</scope>
    <source>
        <tissue evidence="8">Venom gland</tissue>
    </source>
</reference>
<dbReference type="InterPro" id="IPR017853">
    <property type="entry name" value="GH"/>
</dbReference>
<evidence type="ECO:0000256" key="6">
    <source>
        <dbReference type="SAM" id="SignalP"/>
    </source>
</evidence>
<proteinExistence type="evidence at transcript level"/>
<dbReference type="CDD" id="cd11328">
    <property type="entry name" value="AmyAc_maltase"/>
    <property type="match status" value="1"/>
</dbReference>
<dbReference type="AlphaFoldDB" id="A0A455LAR8"/>
<sequence length="562" mass="64085">MLLSSILVCLLSQVSFASAGPNSSEEWWRDSFVYQIYPRSFKDSNGDGVGDLNGITSKLEHLADINVSALWISPIYVSPMVDFGYDIANFTDIDPVFGTLDDFSKLVTKAKSLGLKVLLDFVPNHSSDKHPWFLKSIQRVKPYDEYYIWKDPKIVNGTRQPPNNWLSAFQGSAWEWNEQRKQYYLHQFATGQPDLNYRNPALNEEMKEALRFWLRRGVEGFRIDTIPSLVEDDRFLDEPKIPNTGLPDTDPNTLSHIYTYNQHETYEVLKTWRDVLDEFNGTKKIILTEAYTNLTYLIKYYKYGSNIPFNFMFMGQLNNKSSPLDFKRDMDSYLNEIPPGEVANWVVGNHDQQRISWRFGVKRADWLSMVAAVAPGVGVIYNGDEIGMENRPMSWEETVDPAGCNAGRDRYTIYSRDPARSPFQWDSTTSAGFSTSNKTWLPVNSNYKTLNLEIQKKTPGSHYHIFKQLVDLKRHPVVKEGTTEIIVIHDVLAIVRRLPGTTPVVLLLNFSSNDVIADFSAWLNSPRVMTVYTASVGSGIQPGKFHNLTSFRLAPSAAVIFV</sequence>